<feature type="compositionally biased region" description="Basic residues" evidence="1">
    <location>
        <begin position="1188"/>
        <end position="1203"/>
    </location>
</feature>
<reference evidence="2 3" key="1">
    <citation type="journal article" date="2022" name="Front. Cell. Infect. Microbiol.">
        <title>The Genomes of Two Strains of Taenia crassiceps the Animal Model for the Study of Human Cysticercosis.</title>
        <authorList>
            <person name="Bobes R.J."/>
            <person name="Estrada K."/>
            <person name="Rios-Valencia D.G."/>
            <person name="Calderon-Gallegos A."/>
            <person name="de la Torre P."/>
            <person name="Carrero J.C."/>
            <person name="Sanchez-Flores A."/>
            <person name="Laclette J.P."/>
        </authorList>
    </citation>
    <scope>NUCLEOTIDE SEQUENCE [LARGE SCALE GENOMIC DNA]</scope>
    <source>
        <strain evidence="2">WFUcys</strain>
    </source>
</reference>
<feature type="region of interest" description="Disordered" evidence="1">
    <location>
        <begin position="922"/>
        <end position="946"/>
    </location>
</feature>
<evidence type="ECO:0000313" key="3">
    <source>
        <dbReference type="Proteomes" id="UP001651158"/>
    </source>
</evidence>
<feature type="region of interest" description="Disordered" evidence="1">
    <location>
        <begin position="1188"/>
        <end position="1229"/>
    </location>
</feature>
<evidence type="ECO:0000313" key="2">
    <source>
        <dbReference type="EMBL" id="KAL5112148.1"/>
    </source>
</evidence>
<keyword evidence="3" id="KW-1185">Reference proteome</keyword>
<gene>
    <name evidence="2" type="ORF">TcWFU_005439</name>
</gene>
<sequence length="1229" mass="133639">MVPSFVYVFDSLTGNPFEAIIQFSRNSGSCCACVSFLDAESSSFPDDFNTIESAIGADRDEALPEFSLHPRSPLTRLEPGSLDTLDPLNVHPLFVEDPIVTYDSVVTQMVTDGMEWIPPDQLTKEFSDVPSACPDPALSRNINDSNNVTTPTKVQSEVTVNDGCRASSLAKSSNVSNNDGNKCNLLLGTTSPIIVAVLLAFVQHPSSDANDVNVSENVSKLRELQFQLNQEKATRKHQEDYIQQLQRYYDNLLAKHAAAEMTIDHLRFRAKVGCDDSTLMPTLPTTPGNSSFNTLRGRKLTSASLDTCVATALSKGPHQSCVSGSVTIFGGKSNPTRSQASLNYNQRANIQPQVHLMPLSSNNHSEQDNLNDGLEYSKCGPDNAANEDDTVSSGGDGADFDGASYRPTANADPSMQDAAKALESELNASLAAIQERLNAIEVRSLVDHKKEVIASTHHDLENLRLRYQAGQYLWSGAGRFDSQALIGSLLDRLWQRLQRAMDGMIDGDSIDTAPPRPSSLTIIDSCRPVSATASSTAATGINSLGPAGLCNKDLSSPSSLVHQRAANVATAAASTDSLEAAEAHFSRLLARYNNLKIGPSDWKDVESLMQRMLQLSDRYSTRSSIMLSPKSLRRMFEVDYGINNGVCRAPTPKPSVQACSQSTLPKMTKDASIAPQMVSPDSGVPQTPVGSSGSSGVSCYSTTGPRSGLVRQKCTVATAAPLNEAPIDSQRKQSDSGFWATDTCSAVAPSPTPFKGSIIPSSFDTTTNIDEFDIDNNISRPSQMLPDEVVSLEADIQRLRKGISRLTSTASVSALRRRESGAGSGSSSSTYGENPPRKKLQRPSNGVNMSTLSRLSKNSGRSSANARQSLFPTSSGSSDEDVAYSTYNRSCHPSRSRHHFAAVNNSKDVRPSLEVIGSSLTPQQRTLTPGSTRAYYHSSSRPYLQSGRTENRVYRRMDTPDHRRSRSSTGQRIFYHPCSSCGGSGYNLNMIGLTENEAFDSSVHSCTISDSFSMPARVIYEYRQTPTIRLPVRQDCNGWTERMYGMQELYGSALSPQPGRAYNTIGHRPSTSLKGWSNQSQSSWASGRPVLLPATSSPLIPQRAIRRTRQHVSSKSQSLSHGGTTSSSSEDEARGVVGTSNSSCFCHHYRHRSSSRQTELDEFSTSSGAYAAARCVTQMAQRLNNKLDRHKGRHRTPVRHSQSHQRLSPNRRSSRSIRRDGDSSCSEDF</sequence>
<feature type="compositionally biased region" description="Polar residues" evidence="1">
    <location>
        <begin position="359"/>
        <end position="370"/>
    </location>
</feature>
<feature type="compositionally biased region" description="Low complexity" evidence="1">
    <location>
        <begin position="682"/>
        <end position="700"/>
    </location>
</feature>
<name>A0ABR4QSS8_9CEST</name>
<feature type="compositionally biased region" description="Low complexity" evidence="1">
    <location>
        <begin position="1116"/>
        <end position="1128"/>
    </location>
</feature>
<comment type="caution">
    <text evidence="2">The sequence shown here is derived from an EMBL/GenBank/DDBJ whole genome shotgun (WGS) entry which is preliminary data.</text>
</comment>
<feature type="compositionally biased region" description="Polar residues" evidence="1">
    <location>
        <begin position="842"/>
        <end position="877"/>
    </location>
</feature>
<dbReference type="EMBL" id="JAKROA010000001">
    <property type="protein sequence ID" value="KAL5112148.1"/>
    <property type="molecule type" value="Genomic_DNA"/>
</dbReference>
<evidence type="ECO:0000256" key="1">
    <source>
        <dbReference type="SAM" id="MobiDB-lite"/>
    </source>
</evidence>
<protein>
    <submittedName>
        <fullName evidence="2">Uncharacterized protein</fullName>
    </submittedName>
</protein>
<feature type="region of interest" description="Disordered" evidence="1">
    <location>
        <begin position="810"/>
        <end position="882"/>
    </location>
</feature>
<feature type="region of interest" description="Disordered" evidence="1">
    <location>
        <begin position="1106"/>
        <end position="1137"/>
    </location>
</feature>
<proteinExistence type="predicted"/>
<feature type="region of interest" description="Disordered" evidence="1">
    <location>
        <begin position="680"/>
        <end position="700"/>
    </location>
</feature>
<organism evidence="2 3">
    <name type="scientific">Taenia crassiceps</name>
    <dbReference type="NCBI Taxonomy" id="6207"/>
    <lineage>
        <taxon>Eukaryota</taxon>
        <taxon>Metazoa</taxon>
        <taxon>Spiralia</taxon>
        <taxon>Lophotrochozoa</taxon>
        <taxon>Platyhelminthes</taxon>
        <taxon>Cestoda</taxon>
        <taxon>Eucestoda</taxon>
        <taxon>Cyclophyllidea</taxon>
        <taxon>Taeniidae</taxon>
        <taxon>Taenia</taxon>
    </lineage>
</organism>
<accession>A0ABR4QSS8</accession>
<dbReference type="Proteomes" id="UP001651158">
    <property type="component" value="Unassembled WGS sequence"/>
</dbReference>
<feature type="region of interest" description="Disordered" evidence="1">
    <location>
        <begin position="359"/>
        <end position="415"/>
    </location>
</feature>